<evidence type="ECO:0000313" key="2">
    <source>
        <dbReference type="Proteomes" id="UP001220022"/>
    </source>
</evidence>
<organism evidence="1 2">
    <name type="scientific">Streptantibioticus ferralitis</name>
    <dbReference type="NCBI Taxonomy" id="236510"/>
    <lineage>
        <taxon>Bacteria</taxon>
        <taxon>Bacillati</taxon>
        <taxon>Actinomycetota</taxon>
        <taxon>Actinomycetes</taxon>
        <taxon>Kitasatosporales</taxon>
        <taxon>Streptomycetaceae</taxon>
        <taxon>Streptantibioticus</taxon>
    </lineage>
</organism>
<reference evidence="1 2" key="1">
    <citation type="submission" date="2023-03" db="EMBL/GenBank/DDBJ databases">
        <title>Draft genome sequence of type strain Streptomyces ferralitis JCM 14344.</title>
        <authorList>
            <person name="Klaysubun C."/>
            <person name="Duangmal K."/>
        </authorList>
    </citation>
    <scope>NUCLEOTIDE SEQUENCE [LARGE SCALE GENOMIC DNA]</scope>
    <source>
        <strain evidence="1 2">JCM 14344</strain>
    </source>
</reference>
<gene>
    <name evidence="1" type="ORF">P2L57_39315</name>
</gene>
<keyword evidence="2" id="KW-1185">Reference proteome</keyword>
<comment type="caution">
    <text evidence="1">The sequence shown here is derived from an EMBL/GenBank/DDBJ whole genome shotgun (WGS) entry which is preliminary data.</text>
</comment>
<protein>
    <submittedName>
        <fullName evidence="1">Uncharacterized protein</fullName>
    </submittedName>
</protein>
<accession>A0ABT5ZCH9</accession>
<evidence type="ECO:0000313" key="1">
    <source>
        <dbReference type="EMBL" id="MDF2261551.1"/>
    </source>
</evidence>
<dbReference type="EMBL" id="JARHTQ010000066">
    <property type="protein sequence ID" value="MDF2261551.1"/>
    <property type="molecule type" value="Genomic_DNA"/>
</dbReference>
<name>A0ABT5ZCH9_9ACTN</name>
<proteinExistence type="predicted"/>
<dbReference type="Proteomes" id="UP001220022">
    <property type="component" value="Unassembled WGS sequence"/>
</dbReference>
<dbReference type="RefSeq" id="WP_275823304.1">
    <property type="nucleotide sequence ID" value="NZ_BAAANM010000060.1"/>
</dbReference>
<sequence length="106" mass="12028">MASNEIRFEHRQKDERGVFEVVPSVDGTPLTQLIDRFETKAGMQPAGDAYGGLIPDFFRFGPMQDHFHGRSTDAMGEGCLYCRMVAEQRLCRHPRPGHDRGSWVCD</sequence>